<organism evidence="2 3">
    <name type="scientific">Dendrobium catenatum</name>
    <dbReference type="NCBI Taxonomy" id="906689"/>
    <lineage>
        <taxon>Eukaryota</taxon>
        <taxon>Viridiplantae</taxon>
        <taxon>Streptophyta</taxon>
        <taxon>Embryophyta</taxon>
        <taxon>Tracheophyta</taxon>
        <taxon>Spermatophyta</taxon>
        <taxon>Magnoliopsida</taxon>
        <taxon>Liliopsida</taxon>
        <taxon>Asparagales</taxon>
        <taxon>Orchidaceae</taxon>
        <taxon>Epidendroideae</taxon>
        <taxon>Malaxideae</taxon>
        <taxon>Dendrobiinae</taxon>
        <taxon>Dendrobium</taxon>
    </lineage>
</organism>
<name>A0A2I0VKD6_9ASPA</name>
<evidence type="ECO:0000256" key="1">
    <source>
        <dbReference type="SAM" id="MobiDB-lite"/>
    </source>
</evidence>
<accession>A0A2I0VKD6</accession>
<protein>
    <submittedName>
        <fullName evidence="2">Uncharacterized protein</fullName>
    </submittedName>
</protein>
<keyword evidence="3" id="KW-1185">Reference proteome</keyword>
<reference evidence="2 3" key="1">
    <citation type="journal article" date="2016" name="Sci. Rep.">
        <title>The Dendrobium catenatum Lindl. genome sequence provides insights into polysaccharide synthase, floral development and adaptive evolution.</title>
        <authorList>
            <person name="Zhang G.Q."/>
            <person name="Xu Q."/>
            <person name="Bian C."/>
            <person name="Tsai W.C."/>
            <person name="Yeh C.M."/>
            <person name="Liu K.W."/>
            <person name="Yoshida K."/>
            <person name="Zhang L.S."/>
            <person name="Chang S.B."/>
            <person name="Chen F."/>
            <person name="Shi Y."/>
            <person name="Su Y.Y."/>
            <person name="Zhang Y.Q."/>
            <person name="Chen L.J."/>
            <person name="Yin Y."/>
            <person name="Lin M."/>
            <person name="Huang H."/>
            <person name="Deng H."/>
            <person name="Wang Z.W."/>
            <person name="Zhu S.L."/>
            <person name="Zhao X."/>
            <person name="Deng C."/>
            <person name="Niu S.C."/>
            <person name="Huang J."/>
            <person name="Wang M."/>
            <person name="Liu G.H."/>
            <person name="Yang H.J."/>
            <person name="Xiao X.J."/>
            <person name="Hsiao Y.Y."/>
            <person name="Wu W.L."/>
            <person name="Chen Y.Y."/>
            <person name="Mitsuda N."/>
            <person name="Ohme-Takagi M."/>
            <person name="Luo Y.B."/>
            <person name="Van de Peer Y."/>
            <person name="Liu Z.J."/>
        </authorList>
    </citation>
    <scope>NUCLEOTIDE SEQUENCE [LARGE SCALE GENOMIC DNA]</scope>
    <source>
        <tissue evidence="2">The whole plant</tissue>
    </source>
</reference>
<feature type="compositionally biased region" description="Polar residues" evidence="1">
    <location>
        <begin position="137"/>
        <end position="147"/>
    </location>
</feature>
<feature type="compositionally biased region" description="Low complexity" evidence="1">
    <location>
        <begin position="120"/>
        <end position="132"/>
    </location>
</feature>
<feature type="compositionally biased region" description="Polar residues" evidence="1">
    <location>
        <begin position="70"/>
        <end position="82"/>
    </location>
</feature>
<evidence type="ECO:0000313" key="2">
    <source>
        <dbReference type="EMBL" id="PKU63865.1"/>
    </source>
</evidence>
<dbReference type="EMBL" id="KZ503459">
    <property type="protein sequence ID" value="PKU63865.1"/>
    <property type="molecule type" value="Genomic_DNA"/>
</dbReference>
<proteinExistence type="predicted"/>
<feature type="region of interest" description="Disordered" evidence="1">
    <location>
        <begin position="70"/>
        <end position="147"/>
    </location>
</feature>
<gene>
    <name evidence="2" type="ORF">MA16_Dca009849</name>
</gene>
<dbReference type="Proteomes" id="UP000233837">
    <property type="component" value="Unassembled WGS sequence"/>
</dbReference>
<dbReference type="AlphaFoldDB" id="A0A2I0VKD6"/>
<sequence>MGESRRRAAECFVARVFNVSEGSAIEAVVAGFEQKLRNGAECAVIQRDLSGISGGVRQVSWIYRKKKGSQTTNFHLQLNQSGKGKRKTSRQHKTAPKKTAQEPGRGSYRKAVKEETEKATQGTGTSTQQMGGEPVTGTAQGNNQGDT</sequence>
<feature type="compositionally biased region" description="Basic residues" evidence="1">
    <location>
        <begin position="83"/>
        <end position="96"/>
    </location>
</feature>
<reference evidence="2 3" key="2">
    <citation type="journal article" date="2017" name="Nature">
        <title>The Apostasia genome and the evolution of orchids.</title>
        <authorList>
            <person name="Zhang G.Q."/>
            <person name="Liu K.W."/>
            <person name="Li Z."/>
            <person name="Lohaus R."/>
            <person name="Hsiao Y.Y."/>
            <person name="Niu S.C."/>
            <person name="Wang J.Y."/>
            <person name="Lin Y.C."/>
            <person name="Xu Q."/>
            <person name="Chen L.J."/>
            <person name="Yoshida K."/>
            <person name="Fujiwara S."/>
            <person name="Wang Z.W."/>
            <person name="Zhang Y.Q."/>
            <person name="Mitsuda N."/>
            <person name="Wang M."/>
            <person name="Liu G.H."/>
            <person name="Pecoraro L."/>
            <person name="Huang H.X."/>
            <person name="Xiao X.J."/>
            <person name="Lin M."/>
            <person name="Wu X.Y."/>
            <person name="Wu W.L."/>
            <person name="Chen Y.Y."/>
            <person name="Chang S.B."/>
            <person name="Sakamoto S."/>
            <person name="Ohme-Takagi M."/>
            <person name="Yagi M."/>
            <person name="Zeng S.J."/>
            <person name="Shen C.Y."/>
            <person name="Yeh C.M."/>
            <person name="Luo Y.B."/>
            <person name="Tsai W.C."/>
            <person name="Van de Peer Y."/>
            <person name="Liu Z.J."/>
        </authorList>
    </citation>
    <scope>NUCLEOTIDE SEQUENCE [LARGE SCALE GENOMIC DNA]</scope>
    <source>
        <tissue evidence="2">The whole plant</tissue>
    </source>
</reference>
<evidence type="ECO:0000313" key="3">
    <source>
        <dbReference type="Proteomes" id="UP000233837"/>
    </source>
</evidence>